<feature type="compositionally biased region" description="Low complexity" evidence="1">
    <location>
        <begin position="280"/>
        <end position="291"/>
    </location>
</feature>
<dbReference type="AlphaFoldDB" id="A0A5C6UQ37"/>
<dbReference type="InterPro" id="IPR011992">
    <property type="entry name" value="EF-hand-dom_pair"/>
</dbReference>
<dbReference type="CDD" id="cd00051">
    <property type="entry name" value="EFh"/>
    <property type="match status" value="1"/>
</dbReference>
<evidence type="ECO:0000313" key="4">
    <source>
        <dbReference type="Proteomes" id="UP000321129"/>
    </source>
</evidence>
<proteinExistence type="predicted"/>
<dbReference type="PROSITE" id="PS00018">
    <property type="entry name" value="EF_HAND_1"/>
    <property type="match status" value="2"/>
</dbReference>
<name>A0A5C6UQ37_9SPHN</name>
<sequence>MLQPCCSILAYGTPARVAPPVSKGGSPRPCGVQAIRLWSHSGAAAMGGAKQRPIGRHNGDVTMKTTTTIALMLAACASAPLIAQDAPTPPQQAAVPPTKEQIEARLAAAFAKYDVGAKGYLSVDEFNTMMEQEEGKADLARSQAVYTDADADKNGEMSLGEFTGFVMAQVQARMTRGAEGPAANGGDRRGQMLAQFDETWDRFDTGAKGYLTQDEFVAMMADIQTKIRIARVGQNADGGDDAARPRRDRDPAQAEARARASFAEADADGNGELTKDELKAQFAARARQMMQRRGERPDSGGGEED</sequence>
<dbReference type="InterPro" id="IPR002048">
    <property type="entry name" value="EF_hand_dom"/>
</dbReference>
<gene>
    <name evidence="3" type="ORF">FSZ31_06280</name>
</gene>
<evidence type="ECO:0000259" key="2">
    <source>
        <dbReference type="PROSITE" id="PS50222"/>
    </source>
</evidence>
<feature type="domain" description="EF-hand" evidence="2">
    <location>
        <begin position="137"/>
        <end position="172"/>
    </location>
</feature>
<dbReference type="InterPro" id="IPR018247">
    <property type="entry name" value="EF_Hand_1_Ca_BS"/>
</dbReference>
<feature type="domain" description="EF-hand" evidence="2">
    <location>
        <begin position="253"/>
        <end position="288"/>
    </location>
</feature>
<comment type="caution">
    <text evidence="3">The sequence shown here is derived from an EMBL/GenBank/DDBJ whole genome shotgun (WGS) entry which is preliminary data.</text>
</comment>
<dbReference type="Pfam" id="PF13202">
    <property type="entry name" value="EF-hand_5"/>
    <property type="match status" value="1"/>
</dbReference>
<dbReference type="Proteomes" id="UP000321129">
    <property type="component" value="Unassembled WGS sequence"/>
</dbReference>
<protein>
    <recommendedName>
        <fullName evidence="2">EF-hand domain-containing protein</fullName>
    </recommendedName>
</protein>
<feature type="domain" description="EF-hand" evidence="2">
    <location>
        <begin position="191"/>
        <end position="226"/>
    </location>
</feature>
<evidence type="ECO:0000313" key="3">
    <source>
        <dbReference type="EMBL" id="TXC74301.1"/>
    </source>
</evidence>
<keyword evidence="4" id="KW-1185">Reference proteome</keyword>
<evidence type="ECO:0000256" key="1">
    <source>
        <dbReference type="SAM" id="MobiDB-lite"/>
    </source>
</evidence>
<dbReference type="SUPFAM" id="SSF47473">
    <property type="entry name" value="EF-hand"/>
    <property type="match status" value="1"/>
</dbReference>
<feature type="region of interest" description="Disordered" evidence="1">
    <location>
        <begin position="234"/>
        <end position="305"/>
    </location>
</feature>
<accession>A0A5C6UQ37</accession>
<dbReference type="PROSITE" id="PS50222">
    <property type="entry name" value="EF_HAND_2"/>
    <property type="match status" value="4"/>
</dbReference>
<reference evidence="3 4" key="1">
    <citation type="submission" date="2019-08" db="EMBL/GenBank/DDBJ databases">
        <title>Sphingorhabdus soil sp. nov., isolated from arctic soil.</title>
        <authorList>
            <person name="Liu Y."/>
        </authorList>
    </citation>
    <scope>NUCLEOTIDE SEQUENCE [LARGE SCALE GENOMIC DNA]</scope>
    <source>
        <strain evidence="3 4">D-2Q-5-6</strain>
    </source>
</reference>
<dbReference type="SMART" id="SM00054">
    <property type="entry name" value="EFh"/>
    <property type="match status" value="4"/>
</dbReference>
<feature type="domain" description="EF-hand" evidence="2">
    <location>
        <begin position="101"/>
        <end position="136"/>
    </location>
</feature>
<feature type="compositionally biased region" description="Basic and acidic residues" evidence="1">
    <location>
        <begin position="241"/>
        <end position="258"/>
    </location>
</feature>
<dbReference type="EMBL" id="VOPY01000001">
    <property type="protein sequence ID" value="TXC74301.1"/>
    <property type="molecule type" value="Genomic_DNA"/>
</dbReference>
<dbReference type="GO" id="GO:0005509">
    <property type="term" value="F:calcium ion binding"/>
    <property type="evidence" value="ECO:0007669"/>
    <property type="project" value="InterPro"/>
</dbReference>
<dbReference type="Gene3D" id="1.10.238.10">
    <property type="entry name" value="EF-hand"/>
    <property type="match status" value="2"/>
</dbReference>
<organism evidence="3 4">
    <name type="scientific">Flavisphingopyxis soli</name>
    <dbReference type="NCBI Taxonomy" id="2601267"/>
    <lineage>
        <taxon>Bacteria</taxon>
        <taxon>Pseudomonadati</taxon>
        <taxon>Pseudomonadota</taxon>
        <taxon>Alphaproteobacteria</taxon>
        <taxon>Sphingomonadales</taxon>
        <taxon>Sphingopyxidaceae</taxon>
        <taxon>Flavisphingopyxis</taxon>
    </lineage>
</organism>